<proteinExistence type="predicted"/>
<dbReference type="EMBL" id="BAABDD010000014">
    <property type="protein sequence ID" value="GAA3750335.1"/>
    <property type="molecule type" value="Genomic_DNA"/>
</dbReference>
<evidence type="ECO:0008006" key="3">
    <source>
        <dbReference type="Google" id="ProtNLM"/>
    </source>
</evidence>
<dbReference type="Proteomes" id="UP001500908">
    <property type="component" value="Unassembled WGS sequence"/>
</dbReference>
<reference evidence="2" key="1">
    <citation type="journal article" date="2019" name="Int. J. Syst. Evol. Microbiol.">
        <title>The Global Catalogue of Microorganisms (GCM) 10K type strain sequencing project: providing services to taxonomists for standard genome sequencing and annotation.</title>
        <authorList>
            <consortium name="The Broad Institute Genomics Platform"/>
            <consortium name="The Broad Institute Genome Sequencing Center for Infectious Disease"/>
            <person name="Wu L."/>
            <person name="Ma J."/>
        </authorList>
    </citation>
    <scope>NUCLEOTIDE SEQUENCE [LARGE SCALE GENOMIC DNA]</scope>
    <source>
        <strain evidence="2">JCM 17137</strain>
    </source>
</reference>
<keyword evidence="2" id="KW-1185">Reference proteome</keyword>
<evidence type="ECO:0000313" key="2">
    <source>
        <dbReference type="Proteomes" id="UP001500908"/>
    </source>
</evidence>
<organism evidence="1 2">
    <name type="scientific">Salinactinospora qingdaonensis</name>
    <dbReference type="NCBI Taxonomy" id="702744"/>
    <lineage>
        <taxon>Bacteria</taxon>
        <taxon>Bacillati</taxon>
        <taxon>Actinomycetota</taxon>
        <taxon>Actinomycetes</taxon>
        <taxon>Streptosporangiales</taxon>
        <taxon>Nocardiopsidaceae</taxon>
        <taxon>Salinactinospora</taxon>
    </lineage>
</organism>
<name>A0ABP7FWS6_9ACTN</name>
<accession>A0ABP7FWS6</accession>
<gene>
    <name evidence="1" type="ORF">GCM10022402_31940</name>
</gene>
<protein>
    <recommendedName>
        <fullName evidence="3">Secreted protein</fullName>
    </recommendedName>
</protein>
<evidence type="ECO:0000313" key="1">
    <source>
        <dbReference type="EMBL" id="GAA3750335.1"/>
    </source>
</evidence>
<sequence length="99" mass="10388">MLPGGAGMVPLGYMFRSWPLCALRVRSLWLAGWEGAAFARASIASRSRQPEGGAVAGVRWEECGGHGGSGVCEALRVAPSVKERCYSSKPTAGDIPPQV</sequence>
<comment type="caution">
    <text evidence="1">The sequence shown here is derived from an EMBL/GenBank/DDBJ whole genome shotgun (WGS) entry which is preliminary data.</text>
</comment>